<reference evidence="2" key="1">
    <citation type="submission" date="2015-12" db="EMBL/GenBank/DDBJ databases">
        <title>De novo transcriptome assembly of four potential Pierce s Disease insect vectors from Arizona vineyards.</title>
        <authorList>
            <person name="Tassone E.E."/>
        </authorList>
    </citation>
    <scope>NUCLEOTIDE SEQUENCE</scope>
</reference>
<name>A0A1B6DPP4_9HEMI</name>
<feature type="compositionally biased region" description="Low complexity" evidence="1">
    <location>
        <begin position="253"/>
        <end position="265"/>
    </location>
</feature>
<evidence type="ECO:0000313" key="2">
    <source>
        <dbReference type="EMBL" id="JAS27656.1"/>
    </source>
</evidence>
<dbReference type="AlphaFoldDB" id="A0A1B6DPP4"/>
<proteinExistence type="predicted"/>
<feature type="region of interest" description="Disordered" evidence="1">
    <location>
        <begin position="93"/>
        <end position="265"/>
    </location>
</feature>
<gene>
    <name evidence="2" type="ORF">g.674</name>
</gene>
<sequence>LGYLLQSLTENMLTDVVLVQTLAVLSCAFFSSASIETLVKDAEGSAGFIIRSKRDPSKSMTFSGFVPGGGMSAFASSADFNPYYRPSYHKRWSTEERSFNPTEDETPTDLRPPQEAAGDEKHWNQDQGPAQEVPPGEDASVAAPDEQKKPKKKYHKTVPRDEREEDDDEYERPGQGGNAAASFNAWFPIMLGMFPPSYQQPGQSEDGPTGYAGHGGSRERTPSGFTTVVANSVSHGRNGVASSHAIAYGGGTPAQQQQPQQHPQG</sequence>
<dbReference type="EMBL" id="GEDC01009642">
    <property type="protein sequence ID" value="JAS27656.1"/>
    <property type="molecule type" value="Transcribed_RNA"/>
</dbReference>
<protein>
    <submittedName>
        <fullName evidence="2">Uncharacterized protein</fullName>
    </submittedName>
</protein>
<feature type="compositionally biased region" description="Polar residues" evidence="1">
    <location>
        <begin position="223"/>
        <end position="235"/>
    </location>
</feature>
<accession>A0A1B6DPP4</accession>
<feature type="non-terminal residue" evidence="2">
    <location>
        <position position="1"/>
    </location>
</feature>
<evidence type="ECO:0000256" key="1">
    <source>
        <dbReference type="SAM" id="MobiDB-lite"/>
    </source>
</evidence>
<organism evidence="2">
    <name type="scientific">Clastoptera arizonana</name>
    <name type="common">Arizona spittle bug</name>
    <dbReference type="NCBI Taxonomy" id="38151"/>
    <lineage>
        <taxon>Eukaryota</taxon>
        <taxon>Metazoa</taxon>
        <taxon>Ecdysozoa</taxon>
        <taxon>Arthropoda</taxon>
        <taxon>Hexapoda</taxon>
        <taxon>Insecta</taxon>
        <taxon>Pterygota</taxon>
        <taxon>Neoptera</taxon>
        <taxon>Paraneoptera</taxon>
        <taxon>Hemiptera</taxon>
        <taxon>Auchenorrhyncha</taxon>
        <taxon>Cercopoidea</taxon>
        <taxon>Clastopteridae</taxon>
        <taxon>Clastoptera</taxon>
    </lineage>
</organism>